<evidence type="ECO:0000313" key="1">
    <source>
        <dbReference type="EMBL" id="CAG8709599.1"/>
    </source>
</evidence>
<accession>A0ACA9PMJ7</accession>
<evidence type="ECO:0000313" key="2">
    <source>
        <dbReference type="Proteomes" id="UP000789860"/>
    </source>
</evidence>
<sequence>MDNLDFQTIDDYNFHIIDDPDLYISDDPDHDNPDFHIIDGVETIYEEDLESLKNKSVLVSSDDELQEIDDKIASDLNEDTITYFTKNWHR</sequence>
<organism evidence="1 2">
    <name type="scientific">Scutellospora calospora</name>
    <dbReference type="NCBI Taxonomy" id="85575"/>
    <lineage>
        <taxon>Eukaryota</taxon>
        <taxon>Fungi</taxon>
        <taxon>Fungi incertae sedis</taxon>
        <taxon>Mucoromycota</taxon>
        <taxon>Glomeromycotina</taxon>
        <taxon>Glomeromycetes</taxon>
        <taxon>Diversisporales</taxon>
        <taxon>Gigasporaceae</taxon>
        <taxon>Scutellospora</taxon>
    </lineage>
</organism>
<dbReference type="Proteomes" id="UP000789860">
    <property type="component" value="Unassembled WGS sequence"/>
</dbReference>
<name>A0ACA9PMJ7_9GLOM</name>
<protein>
    <submittedName>
        <fullName evidence="1">4880_t:CDS:1</fullName>
    </submittedName>
</protein>
<keyword evidence="2" id="KW-1185">Reference proteome</keyword>
<gene>
    <name evidence="1" type="ORF">SCALOS_LOCUS10814</name>
</gene>
<proteinExistence type="predicted"/>
<dbReference type="EMBL" id="CAJVPM010042628">
    <property type="protein sequence ID" value="CAG8709599.1"/>
    <property type="molecule type" value="Genomic_DNA"/>
</dbReference>
<comment type="caution">
    <text evidence="1">The sequence shown here is derived from an EMBL/GenBank/DDBJ whole genome shotgun (WGS) entry which is preliminary data.</text>
</comment>
<reference evidence="1" key="1">
    <citation type="submission" date="2021-06" db="EMBL/GenBank/DDBJ databases">
        <authorList>
            <person name="Kallberg Y."/>
            <person name="Tangrot J."/>
            <person name="Rosling A."/>
        </authorList>
    </citation>
    <scope>NUCLEOTIDE SEQUENCE</scope>
    <source>
        <strain evidence="1">AU212A</strain>
    </source>
</reference>
<feature type="non-terminal residue" evidence="1">
    <location>
        <position position="90"/>
    </location>
</feature>